<dbReference type="GO" id="GO:0009103">
    <property type="term" value="P:lipopolysaccharide biosynthetic process"/>
    <property type="evidence" value="ECO:0007669"/>
    <property type="project" value="UniProtKB-ARBA"/>
</dbReference>
<keyword evidence="5 8" id="KW-0812">Transmembrane</keyword>
<evidence type="ECO:0000259" key="9">
    <source>
        <dbReference type="Pfam" id="PF13231"/>
    </source>
</evidence>
<dbReference type="PANTHER" id="PTHR33908">
    <property type="entry name" value="MANNOSYLTRANSFERASE YKCB-RELATED"/>
    <property type="match status" value="1"/>
</dbReference>
<feature type="transmembrane region" description="Helical" evidence="8">
    <location>
        <begin position="156"/>
        <end position="188"/>
    </location>
</feature>
<comment type="caution">
    <text evidence="10">The sequence shown here is derived from an EMBL/GenBank/DDBJ whole genome shotgun (WGS) entry which is preliminary data.</text>
</comment>
<dbReference type="GO" id="GO:0005886">
    <property type="term" value="C:plasma membrane"/>
    <property type="evidence" value="ECO:0007669"/>
    <property type="project" value="UniProtKB-SubCell"/>
</dbReference>
<evidence type="ECO:0000256" key="2">
    <source>
        <dbReference type="ARBA" id="ARBA00022475"/>
    </source>
</evidence>
<feature type="transmembrane region" description="Helical" evidence="8">
    <location>
        <begin position="279"/>
        <end position="297"/>
    </location>
</feature>
<feature type="transmembrane region" description="Helical" evidence="8">
    <location>
        <begin position="317"/>
        <end position="337"/>
    </location>
</feature>
<feature type="transmembrane region" description="Helical" evidence="8">
    <location>
        <begin position="12"/>
        <end position="31"/>
    </location>
</feature>
<evidence type="ECO:0000256" key="1">
    <source>
        <dbReference type="ARBA" id="ARBA00004651"/>
    </source>
</evidence>
<evidence type="ECO:0000256" key="4">
    <source>
        <dbReference type="ARBA" id="ARBA00022679"/>
    </source>
</evidence>
<dbReference type="Pfam" id="PF13231">
    <property type="entry name" value="PMT_2"/>
    <property type="match status" value="1"/>
</dbReference>
<evidence type="ECO:0000256" key="8">
    <source>
        <dbReference type="SAM" id="Phobius"/>
    </source>
</evidence>
<dbReference type="GO" id="GO:0016763">
    <property type="term" value="F:pentosyltransferase activity"/>
    <property type="evidence" value="ECO:0007669"/>
    <property type="project" value="TreeGrafter"/>
</dbReference>
<evidence type="ECO:0000313" key="11">
    <source>
        <dbReference type="Proteomes" id="UP000218767"/>
    </source>
</evidence>
<keyword evidence="2" id="KW-1003">Cell membrane</keyword>
<dbReference type="InterPro" id="IPR038731">
    <property type="entry name" value="RgtA/B/C-like"/>
</dbReference>
<protein>
    <recommendedName>
        <fullName evidence="9">Glycosyltransferase RgtA/B/C/D-like domain-containing protein</fullName>
    </recommendedName>
</protein>
<keyword evidence="4" id="KW-0808">Transferase</keyword>
<reference evidence="11" key="1">
    <citation type="submission" date="2017-08" db="EMBL/GenBank/DDBJ databases">
        <title>A dynamic microbial community with high functional redundancy inhabits the cold, oxic subseafloor aquifer.</title>
        <authorList>
            <person name="Tully B.J."/>
            <person name="Wheat C.G."/>
            <person name="Glazer B.T."/>
            <person name="Huber J.A."/>
        </authorList>
    </citation>
    <scope>NUCLEOTIDE SEQUENCE [LARGE SCALE GENOMIC DNA]</scope>
</reference>
<feature type="transmembrane region" description="Helical" evidence="8">
    <location>
        <begin position="111"/>
        <end position="144"/>
    </location>
</feature>
<dbReference type="Proteomes" id="UP000218767">
    <property type="component" value="Unassembled WGS sequence"/>
</dbReference>
<evidence type="ECO:0000256" key="7">
    <source>
        <dbReference type="ARBA" id="ARBA00023136"/>
    </source>
</evidence>
<keyword evidence="7 8" id="KW-0472">Membrane</keyword>
<dbReference type="PANTHER" id="PTHR33908:SF11">
    <property type="entry name" value="MEMBRANE PROTEIN"/>
    <property type="match status" value="1"/>
</dbReference>
<gene>
    <name evidence="10" type="ORF">COB20_07560</name>
</gene>
<dbReference type="InterPro" id="IPR050297">
    <property type="entry name" value="LipidA_mod_glycosyltrf_83"/>
</dbReference>
<comment type="subcellular location">
    <subcellularLocation>
        <location evidence="1">Cell membrane</location>
        <topology evidence="1">Multi-pass membrane protein</topology>
    </subcellularLocation>
</comment>
<accession>A0A2A4X5A9</accession>
<evidence type="ECO:0000313" key="10">
    <source>
        <dbReference type="EMBL" id="PCI77760.1"/>
    </source>
</evidence>
<feature type="transmembrane region" description="Helical" evidence="8">
    <location>
        <begin position="200"/>
        <end position="219"/>
    </location>
</feature>
<evidence type="ECO:0000256" key="6">
    <source>
        <dbReference type="ARBA" id="ARBA00022989"/>
    </source>
</evidence>
<feature type="transmembrane region" description="Helical" evidence="8">
    <location>
        <begin position="78"/>
        <end position="99"/>
    </location>
</feature>
<feature type="transmembrane region" description="Helical" evidence="8">
    <location>
        <begin position="344"/>
        <end position="364"/>
    </location>
</feature>
<name>A0A2A4X5A9_9GAMM</name>
<feature type="domain" description="Glycosyltransferase RgtA/B/C/D-like" evidence="9">
    <location>
        <begin position="58"/>
        <end position="216"/>
    </location>
</feature>
<proteinExistence type="predicted"/>
<evidence type="ECO:0000256" key="3">
    <source>
        <dbReference type="ARBA" id="ARBA00022676"/>
    </source>
</evidence>
<evidence type="ECO:0000256" key="5">
    <source>
        <dbReference type="ARBA" id="ARBA00022692"/>
    </source>
</evidence>
<feature type="non-terminal residue" evidence="10">
    <location>
        <position position="485"/>
    </location>
</feature>
<keyword evidence="3" id="KW-0328">Glycosyltransferase</keyword>
<feature type="transmembrane region" description="Helical" evidence="8">
    <location>
        <begin position="246"/>
        <end position="267"/>
    </location>
</feature>
<sequence>MQDSVQQGARLPVLKFLVGGITLLLLSKIFLATALDLYSDEVFYWQASANPAIAYSDLPFMTALLIGLGSALDSYNTLASRSLFILMGSSLPLLVYWIAKPITNPKHAIESAALSLCLPLAGFLGLLAVPDVPLIFFGLLAIGFFERALRTDQLLYWAFTGSFVALGLCTHYRFFLYPAAAILFLTCFRQEQSQWKNPHLWLSILIASLGLIPILWFNLSNQLSSASFYFVDRHPWEFQASGLLHLFKQAGLVTPPLYMLFAYTIVLMYQKAIVGDRSAALLLSFSLVNVLVYLLLAPWTDATSTSIHWPLSGYFPLLIYVPFALRNAANLLGAYFTAQTAHRLVIAIPIIGFLGTLTALFGVGSQAFQLQLQPLIGAGVLSNKMAGWTQFSSHVDELLKREFAESPLLLTDNYYTLAQIEFAGLTRQGFTLDEEKAVRDGRITQYQLWQKDRVGLEQVAASEYLFIAEDSTLDTAAKHDLLSEL</sequence>
<dbReference type="EMBL" id="NVUL01000043">
    <property type="protein sequence ID" value="PCI77760.1"/>
    <property type="molecule type" value="Genomic_DNA"/>
</dbReference>
<keyword evidence="6 8" id="KW-1133">Transmembrane helix</keyword>
<organism evidence="10 11">
    <name type="scientific">SAR86 cluster bacterium</name>
    <dbReference type="NCBI Taxonomy" id="2030880"/>
    <lineage>
        <taxon>Bacteria</taxon>
        <taxon>Pseudomonadati</taxon>
        <taxon>Pseudomonadota</taxon>
        <taxon>Gammaproteobacteria</taxon>
        <taxon>SAR86 cluster</taxon>
    </lineage>
</organism>
<dbReference type="AlphaFoldDB" id="A0A2A4X5A9"/>